<evidence type="ECO:0000313" key="4">
    <source>
        <dbReference type="Proteomes" id="UP001259803"/>
    </source>
</evidence>
<protein>
    <submittedName>
        <fullName evidence="3">TadE/TadG family type IV pilus assembly protein</fullName>
    </submittedName>
</protein>
<keyword evidence="1" id="KW-0812">Transmembrane</keyword>
<gene>
    <name evidence="3" type="ORF">RM533_11710</name>
</gene>
<proteinExistence type="predicted"/>
<feature type="domain" description="TadE-like" evidence="2">
    <location>
        <begin position="10"/>
        <end position="51"/>
    </location>
</feature>
<dbReference type="EMBL" id="JAVRHS010000011">
    <property type="protein sequence ID" value="MDT0576839.1"/>
    <property type="molecule type" value="Genomic_DNA"/>
</dbReference>
<name>A0ABU2ZMN2_9SPHN</name>
<keyword evidence="1" id="KW-1133">Transmembrane helix</keyword>
<evidence type="ECO:0000313" key="3">
    <source>
        <dbReference type="EMBL" id="MDT0576839.1"/>
    </source>
</evidence>
<keyword evidence="1" id="KW-0472">Membrane</keyword>
<dbReference type="InterPro" id="IPR012495">
    <property type="entry name" value="TadE-like_dom"/>
</dbReference>
<organism evidence="3 4">
    <name type="scientific">Croceicoccus esteveae</name>
    <dbReference type="NCBI Taxonomy" id="3075597"/>
    <lineage>
        <taxon>Bacteria</taxon>
        <taxon>Pseudomonadati</taxon>
        <taxon>Pseudomonadota</taxon>
        <taxon>Alphaproteobacteria</taxon>
        <taxon>Sphingomonadales</taxon>
        <taxon>Erythrobacteraceae</taxon>
        <taxon>Croceicoccus</taxon>
    </lineage>
</organism>
<accession>A0ABU2ZMN2</accession>
<comment type="caution">
    <text evidence="3">The sequence shown here is derived from an EMBL/GenBank/DDBJ whole genome shotgun (WGS) entry which is preliminary data.</text>
</comment>
<dbReference type="Pfam" id="PF07811">
    <property type="entry name" value="TadE"/>
    <property type="match status" value="1"/>
</dbReference>
<evidence type="ECO:0000256" key="1">
    <source>
        <dbReference type="SAM" id="Phobius"/>
    </source>
</evidence>
<keyword evidence="4" id="KW-1185">Reference proteome</keyword>
<feature type="transmembrane region" description="Helical" evidence="1">
    <location>
        <begin position="12"/>
        <end position="31"/>
    </location>
</feature>
<evidence type="ECO:0000259" key="2">
    <source>
        <dbReference type="Pfam" id="PF07811"/>
    </source>
</evidence>
<dbReference type="Proteomes" id="UP001259803">
    <property type="component" value="Unassembled WGS sequence"/>
</dbReference>
<sequence>MSRLGADEQGAVAIEFALWSLGFFLALLAAFDFGSFYLQRSTTGEAVSAAAVQSFVTRDDVNFTALPAYVRTSAEIPSLDVELACNGVAGSCTNLSRRCACLNKDGGYTQANCGTICPVGRASTGSTAGYYLSIRASAPFSPMLLPDGVLKDSVVQQHGTVRLQ</sequence>
<reference evidence="3 4" key="1">
    <citation type="submission" date="2023-09" db="EMBL/GenBank/DDBJ databases">
        <authorList>
            <person name="Rey-Velasco X."/>
        </authorList>
    </citation>
    <scope>NUCLEOTIDE SEQUENCE [LARGE SCALE GENOMIC DNA]</scope>
    <source>
        <strain evidence="3 4">F390</strain>
    </source>
</reference>
<dbReference type="RefSeq" id="WP_311341407.1">
    <property type="nucleotide sequence ID" value="NZ_JAVRHS010000011.1"/>
</dbReference>